<reference evidence="2" key="1">
    <citation type="journal article" date="2022" name="Int. J. Mol. Sci.">
        <title>Draft Genome of Tanacetum Coccineum: Genomic Comparison of Closely Related Tanacetum-Family Plants.</title>
        <authorList>
            <person name="Yamashiro T."/>
            <person name="Shiraishi A."/>
            <person name="Nakayama K."/>
            <person name="Satake H."/>
        </authorList>
    </citation>
    <scope>NUCLEOTIDE SEQUENCE</scope>
</reference>
<evidence type="ECO:0000259" key="1">
    <source>
        <dbReference type="Pfam" id="PF07727"/>
    </source>
</evidence>
<dbReference type="Proteomes" id="UP001151760">
    <property type="component" value="Unassembled WGS sequence"/>
</dbReference>
<dbReference type="CDD" id="cd09272">
    <property type="entry name" value="RNase_HI_RT_Ty1"/>
    <property type="match status" value="1"/>
</dbReference>
<evidence type="ECO:0000313" key="2">
    <source>
        <dbReference type="EMBL" id="GJS78272.1"/>
    </source>
</evidence>
<dbReference type="InterPro" id="IPR013103">
    <property type="entry name" value="RVT_2"/>
</dbReference>
<proteinExistence type="predicted"/>
<evidence type="ECO:0000313" key="3">
    <source>
        <dbReference type="Proteomes" id="UP001151760"/>
    </source>
</evidence>
<reference evidence="2" key="2">
    <citation type="submission" date="2022-01" db="EMBL/GenBank/DDBJ databases">
        <authorList>
            <person name="Yamashiro T."/>
            <person name="Shiraishi A."/>
            <person name="Satake H."/>
            <person name="Nakayama K."/>
        </authorList>
    </citation>
    <scope>NUCLEOTIDE SEQUENCE</scope>
</reference>
<accession>A0ABQ4YL63</accession>
<gene>
    <name evidence="2" type="ORF">Tco_0728153</name>
</gene>
<protein>
    <submittedName>
        <fullName evidence="2">Retrovirus-related pol polyprotein from transposon TNT 1-94</fullName>
    </submittedName>
</protein>
<dbReference type="Pfam" id="PF07727">
    <property type="entry name" value="RVT_2"/>
    <property type="match status" value="1"/>
</dbReference>
<feature type="domain" description="Reverse transcriptase Ty1/copia-type" evidence="1">
    <location>
        <begin position="64"/>
        <end position="140"/>
    </location>
</feature>
<comment type="caution">
    <text evidence="2">The sequence shown here is derived from an EMBL/GenBank/DDBJ whole genome shotgun (WGS) entry which is preliminary data.</text>
</comment>
<sequence>MFDEYFKPPLSVVSPTLFTATLPQDTAKATSLISIDQDAPSPIELKNYKEVMKESCWIEAMQEEIHEFKRLENKARLVAKGYRQEEGIDFEESFTPVAHIESIHIFIAYDAHKNMMIYHMDVKTAFLNGILKEEVYVKPTKKHLAAVKRVFRYLKGTLNMGLWYPKDTGFNLTAFADADHAGCQDLRKSTSGSAQFLGEKLVSWSSKKQNCTAISTTEAEYTDYQLADIFIKALVREPFEFLINRLGMQSITPKELKSLAESDEE</sequence>
<organism evidence="2 3">
    <name type="scientific">Tanacetum coccineum</name>
    <dbReference type="NCBI Taxonomy" id="301880"/>
    <lineage>
        <taxon>Eukaryota</taxon>
        <taxon>Viridiplantae</taxon>
        <taxon>Streptophyta</taxon>
        <taxon>Embryophyta</taxon>
        <taxon>Tracheophyta</taxon>
        <taxon>Spermatophyta</taxon>
        <taxon>Magnoliopsida</taxon>
        <taxon>eudicotyledons</taxon>
        <taxon>Gunneridae</taxon>
        <taxon>Pentapetalae</taxon>
        <taxon>asterids</taxon>
        <taxon>campanulids</taxon>
        <taxon>Asterales</taxon>
        <taxon>Asteraceae</taxon>
        <taxon>Asteroideae</taxon>
        <taxon>Anthemideae</taxon>
        <taxon>Anthemidinae</taxon>
        <taxon>Tanacetum</taxon>
    </lineage>
</organism>
<dbReference type="PANTHER" id="PTHR11439">
    <property type="entry name" value="GAG-POL-RELATED RETROTRANSPOSON"/>
    <property type="match status" value="1"/>
</dbReference>
<keyword evidence="3" id="KW-1185">Reference proteome</keyword>
<name>A0ABQ4YL63_9ASTR</name>
<dbReference type="EMBL" id="BQNB010010513">
    <property type="protein sequence ID" value="GJS78272.1"/>
    <property type="molecule type" value="Genomic_DNA"/>
</dbReference>
<dbReference type="PANTHER" id="PTHR11439:SF483">
    <property type="entry name" value="PEPTIDE SYNTHASE GLIP-LIKE, PUTATIVE (AFU_ORTHOLOGUE AFUA_3G12920)-RELATED"/>
    <property type="match status" value="1"/>
</dbReference>